<dbReference type="GO" id="GO:0032259">
    <property type="term" value="P:methylation"/>
    <property type="evidence" value="ECO:0007669"/>
    <property type="project" value="UniProtKB-KW"/>
</dbReference>
<comment type="caution">
    <text evidence="2">The sequence shown here is derived from an EMBL/GenBank/DDBJ whole genome shotgun (WGS) entry which is preliminary data.</text>
</comment>
<dbReference type="OrthoDB" id="7171187at2"/>
<keyword evidence="2" id="KW-0808">Transferase</keyword>
<feature type="domain" description="Methyltransferase type 11" evidence="1">
    <location>
        <begin position="155"/>
        <end position="201"/>
    </location>
</feature>
<dbReference type="Gene3D" id="3.40.50.150">
    <property type="entry name" value="Vaccinia Virus protein VP39"/>
    <property type="match status" value="1"/>
</dbReference>
<evidence type="ECO:0000259" key="1">
    <source>
        <dbReference type="Pfam" id="PF08241"/>
    </source>
</evidence>
<dbReference type="InterPro" id="IPR013216">
    <property type="entry name" value="Methyltransf_11"/>
</dbReference>
<dbReference type="InterPro" id="IPR029063">
    <property type="entry name" value="SAM-dependent_MTases_sf"/>
</dbReference>
<dbReference type="Pfam" id="PF08241">
    <property type="entry name" value="Methyltransf_11"/>
    <property type="match status" value="1"/>
</dbReference>
<accession>A0A2W7J514</accession>
<dbReference type="GO" id="GO:0008757">
    <property type="term" value="F:S-adenosylmethionine-dependent methyltransferase activity"/>
    <property type="evidence" value="ECO:0007669"/>
    <property type="project" value="InterPro"/>
</dbReference>
<evidence type="ECO:0000313" key="3">
    <source>
        <dbReference type="Proteomes" id="UP000249688"/>
    </source>
</evidence>
<dbReference type="SUPFAM" id="SSF158997">
    <property type="entry name" value="Trm112p-like"/>
    <property type="match status" value="1"/>
</dbReference>
<sequence length="333" mass="35537">MDGIETSATAMLRGFPLACPRDGESLYAEGAALRCHRCGTCFPVVGGVPVLIDDEASAFAIADYQSGDGYTGPSYGREADRASGVRRLYRRVARWLGDTGSSIRHPDPADALAYVAASRPNPRVLVIGSGGLRFGGVDDHVLHSDVAFGPAVDAIADAHGLPFPDGVFDLVVAVAVLEHVADPARCVAEIWRVLDQGGHVFAVTPFLQPVHMGAYDFTRFTPIGHRRLFRRFDEVAAGVAMGIGSVTAWTFGALLQSVSPGRRWRLIARGFGLLCTPPLRLLDGLLRHGADAAGGCWFFGRRRDGAPVSDRALVGTYHAQFAHGPERLPAPDA</sequence>
<keyword evidence="2" id="KW-0489">Methyltransferase</keyword>
<name>A0A2W7J514_9PROT</name>
<dbReference type="EMBL" id="QKYU01000008">
    <property type="protein sequence ID" value="PZW46766.1"/>
    <property type="molecule type" value="Genomic_DNA"/>
</dbReference>
<gene>
    <name evidence="2" type="ORF">C8P66_10845</name>
</gene>
<reference evidence="2 3" key="1">
    <citation type="submission" date="2018-06" db="EMBL/GenBank/DDBJ databases">
        <title>Genomic Encyclopedia of Archaeal and Bacterial Type Strains, Phase II (KMG-II): from individual species to whole genera.</title>
        <authorList>
            <person name="Goeker M."/>
        </authorList>
    </citation>
    <scope>NUCLEOTIDE SEQUENCE [LARGE SCALE GENOMIC DNA]</scope>
    <source>
        <strain evidence="2 3">DSM 24525</strain>
    </source>
</reference>
<dbReference type="RefSeq" id="WP_111397794.1">
    <property type="nucleotide sequence ID" value="NZ_QKYU01000008.1"/>
</dbReference>
<dbReference type="AlphaFoldDB" id="A0A2W7J514"/>
<dbReference type="Gene3D" id="2.20.25.10">
    <property type="match status" value="1"/>
</dbReference>
<organism evidence="2 3">
    <name type="scientific">Humitalea rosea</name>
    <dbReference type="NCBI Taxonomy" id="990373"/>
    <lineage>
        <taxon>Bacteria</taxon>
        <taxon>Pseudomonadati</taxon>
        <taxon>Pseudomonadota</taxon>
        <taxon>Alphaproteobacteria</taxon>
        <taxon>Acetobacterales</taxon>
        <taxon>Roseomonadaceae</taxon>
        <taxon>Humitalea</taxon>
    </lineage>
</organism>
<protein>
    <submittedName>
        <fullName evidence="2">Methyltransferase family protein</fullName>
    </submittedName>
</protein>
<dbReference type="Proteomes" id="UP000249688">
    <property type="component" value="Unassembled WGS sequence"/>
</dbReference>
<evidence type="ECO:0000313" key="2">
    <source>
        <dbReference type="EMBL" id="PZW46766.1"/>
    </source>
</evidence>
<proteinExistence type="predicted"/>
<keyword evidence="3" id="KW-1185">Reference proteome</keyword>
<dbReference type="SUPFAM" id="SSF53335">
    <property type="entry name" value="S-adenosyl-L-methionine-dependent methyltransferases"/>
    <property type="match status" value="1"/>
</dbReference>